<sequence>MMKDRDMTELQNSYPAATHSLPGLSIDDRFSDLESLTLFLNGRGIETKNTRIDRYQKYLKIASDQGVDNVDHKSIFKNVTDGRFQHGLDWYLYVLREVDELAHILNGLKVHVPNGIDERLKKIVGGSDFAALDKNSESRNVQFELRIASYFCLAGFIVRLDTETDIIASRGRQHFYVECKRISNSKQLEENLLKAKQQILARVPIKKRILHKYYGVIAVDVTRVAYSHNGLTFGITNDHAREVVQSALRSISEKIERIRFFSKKPPIIQCWLQIHIPGLIESPPQAFTRFSSLFVVNSETAISCKAALLLLHNVYAGTDFSDPRESPSRKINTELNLPAGTQLWLSPNISDLMFTAGDPKFYKSINEKSADDFDKIAETLVGGIIIKGKEYDFSMIDLVAFLAKRPDGFVKQLCERLAEDDDLKCRTELLCMLFLSKYPFYDSSSDE</sequence>
<evidence type="ECO:0000313" key="2">
    <source>
        <dbReference type="Proteomes" id="UP000268096"/>
    </source>
</evidence>
<accession>A0A3M5LBR5</accession>
<dbReference type="SUPFAM" id="SSF52980">
    <property type="entry name" value="Restriction endonuclease-like"/>
    <property type="match status" value="1"/>
</dbReference>
<organism evidence="1 2">
    <name type="scientific">Pseudomonas syringae pv. solidagae</name>
    <dbReference type="NCBI Taxonomy" id="264458"/>
    <lineage>
        <taxon>Bacteria</taxon>
        <taxon>Pseudomonadati</taxon>
        <taxon>Pseudomonadota</taxon>
        <taxon>Gammaproteobacteria</taxon>
        <taxon>Pseudomonadales</taxon>
        <taxon>Pseudomonadaceae</taxon>
        <taxon>Pseudomonas</taxon>
        <taxon>Pseudomonas syringae</taxon>
    </lineage>
</organism>
<dbReference type="Proteomes" id="UP000268096">
    <property type="component" value="Unassembled WGS sequence"/>
</dbReference>
<dbReference type="EMBL" id="RBTH01000235">
    <property type="protein sequence ID" value="RMT44066.1"/>
    <property type="molecule type" value="Genomic_DNA"/>
</dbReference>
<dbReference type="InterPro" id="IPR011335">
    <property type="entry name" value="Restrct_endonuc-II-like"/>
</dbReference>
<reference evidence="1 2" key="1">
    <citation type="submission" date="2018-08" db="EMBL/GenBank/DDBJ databases">
        <title>Recombination of ecologically and evolutionarily significant loci maintains genetic cohesion in the Pseudomonas syringae species complex.</title>
        <authorList>
            <person name="Dillon M."/>
            <person name="Thakur S."/>
            <person name="Almeida R.N.D."/>
            <person name="Weir B.S."/>
            <person name="Guttman D.S."/>
        </authorList>
    </citation>
    <scope>NUCLEOTIDE SEQUENCE [LARGE SCALE GENOMIC DNA]</scope>
    <source>
        <strain evidence="1 2">ICMP 16926</strain>
    </source>
</reference>
<evidence type="ECO:0000313" key="1">
    <source>
        <dbReference type="EMBL" id="RMT44066.1"/>
    </source>
</evidence>
<comment type="caution">
    <text evidence="1">The sequence shown here is derived from an EMBL/GenBank/DDBJ whole genome shotgun (WGS) entry which is preliminary data.</text>
</comment>
<proteinExistence type="predicted"/>
<dbReference type="AlphaFoldDB" id="A0A3M5LBR5"/>
<gene>
    <name evidence="1" type="ORF">ALP48_03257</name>
</gene>
<name>A0A3M5LBR5_PSESX</name>
<protein>
    <submittedName>
        <fullName evidence="1">Uncharacterized protein</fullName>
    </submittedName>
</protein>